<organism evidence="3 4">
    <name type="scientific">Ganoderma sinense ZZ0214-1</name>
    <dbReference type="NCBI Taxonomy" id="1077348"/>
    <lineage>
        <taxon>Eukaryota</taxon>
        <taxon>Fungi</taxon>
        <taxon>Dikarya</taxon>
        <taxon>Basidiomycota</taxon>
        <taxon>Agaricomycotina</taxon>
        <taxon>Agaricomycetes</taxon>
        <taxon>Polyporales</taxon>
        <taxon>Polyporaceae</taxon>
        <taxon>Ganoderma</taxon>
    </lineage>
</organism>
<feature type="transmembrane region" description="Helical" evidence="2">
    <location>
        <begin position="206"/>
        <end position="230"/>
    </location>
</feature>
<accession>A0A2G8RLU8</accession>
<evidence type="ECO:0000313" key="3">
    <source>
        <dbReference type="EMBL" id="PIL22482.1"/>
    </source>
</evidence>
<dbReference type="PANTHER" id="PTHR33927:SF5">
    <property type="entry name" value="ENZYME, PUTATIVE (AFU_ORTHOLOGUE AFUA_8G01222)-RELATED"/>
    <property type="match status" value="1"/>
</dbReference>
<evidence type="ECO:0000313" key="4">
    <source>
        <dbReference type="Proteomes" id="UP000230002"/>
    </source>
</evidence>
<dbReference type="Proteomes" id="UP000230002">
    <property type="component" value="Unassembled WGS sequence"/>
</dbReference>
<feature type="transmembrane region" description="Helical" evidence="2">
    <location>
        <begin position="127"/>
        <end position="150"/>
    </location>
</feature>
<dbReference type="STRING" id="1077348.A0A2G8RLU8"/>
<protein>
    <submittedName>
        <fullName evidence="3">Uncharacterized protein</fullName>
    </submittedName>
</protein>
<feature type="compositionally biased region" description="Basic and acidic residues" evidence="1">
    <location>
        <begin position="50"/>
        <end position="63"/>
    </location>
</feature>
<proteinExistence type="predicted"/>
<keyword evidence="2" id="KW-1133">Transmembrane helix</keyword>
<comment type="caution">
    <text evidence="3">The sequence shown here is derived from an EMBL/GenBank/DDBJ whole genome shotgun (WGS) entry which is preliminary data.</text>
</comment>
<dbReference type="OrthoDB" id="3142841at2759"/>
<evidence type="ECO:0000256" key="2">
    <source>
        <dbReference type="SAM" id="Phobius"/>
    </source>
</evidence>
<dbReference type="InterPro" id="IPR052979">
    <property type="entry name" value="Adenylate-forming_domain"/>
</dbReference>
<evidence type="ECO:0000256" key="1">
    <source>
        <dbReference type="SAM" id="MobiDB-lite"/>
    </source>
</evidence>
<feature type="transmembrane region" description="Helical" evidence="2">
    <location>
        <begin position="171"/>
        <end position="194"/>
    </location>
</feature>
<feature type="transmembrane region" description="Helical" evidence="2">
    <location>
        <begin position="98"/>
        <end position="115"/>
    </location>
</feature>
<sequence>MPGSAITRDEKASEVSTTVVAVPQLAYINAVPTLPYVGEAHPDSTTATLSDDKSESSSVEEKGGPIWEGYQEDEIPEKTQGHFVRNVRFQIFSLYRRLFGIVFITNMAIFIAAAVRGGTNTDANHLGLITIANLFVAILMRQAYVINAFFTVAMWTPRSWPLWARRIIGRVYSIGGIHSGAAVSGTIWLVLFAAKATQQFIHKDKITVPTITFTYIILVLLLSMIIFAYPRTRQRHHDTFEMVHRFSGWTAVALVWCLIFFLIKDYKPSGQSLGQAVVRAPPFWLVLIITCSIILPWLRLRKVPVESIVLSEHCVRFNFDYVNTQPGHFTRMSHSPLFEWHSFATISVPGQKGHSVIVSRAGDWTSEQIAEPPKKIWIRDVPTFGVVAVTPLFRRVVLVATGSGIAPIAPVVYAKKVPLQLLWVAPNVRKTFGDPLVDSLIEANPNAAIYDTRVHGKPDMVKLTYRLVKEFDAEAVVIISNEPLTRKVVYGMMSRGIPAFGAIWDS</sequence>
<keyword evidence="2" id="KW-0472">Membrane</keyword>
<feature type="transmembrane region" description="Helical" evidence="2">
    <location>
        <begin position="242"/>
        <end position="263"/>
    </location>
</feature>
<keyword evidence="4" id="KW-1185">Reference proteome</keyword>
<name>A0A2G8RLU8_9APHY</name>
<reference evidence="3 4" key="1">
    <citation type="journal article" date="2015" name="Sci. Rep.">
        <title>Chromosome-level genome map provides insights into diverse defense mechanisms in the medicinal fungus Ganoderma sinense.</title>
        <authorList>
            <person name="Zhu Y."/>
            <person name="Xu J."/>
            <person name="Sun C."/>
            <person name="Zhou S."/>
            <person name="Xu H."/>
            <person name="Nelson D.R."/>
            <person name="Qian J."/>
            <person name="Song J."/>
            <person name="Luo H."/>
            <person name="Xiang L."/>
            <person name="Li Y."/>
            <person name="Xu Z."/>
            <person name="Ji A."/>
            <person name="Wang L."/>
            <person name="Lu S."/>
            <person name="Hayward A."/>
            <person name="Sun W."/>
            <person name="Li X."/>
            <person name="Schwartz D.C."/>
            <person name="Wang Y."/>
            <person name="Chen S."/>
        </authorList>
    </citation>
    <scope>NUCLEOTIDE SEQUENCE [LARGE SCALE GENOMIC DNA]</scope>
    <source>
        <strain evidence="3 4">ZZ0214-1</strain>
    </source>
</reference>
<dbReference type="AlphaFoldDB" id="A0A2G8RLU8"/>
<feature type="region of interest" description="Disordered" evidence="1">
    <location>
        <begin position="42"/>
        <end position="69"/>
    </location>
</feature>
<dbReference type="EMBL" id="AYKW01000069">
    <property type="protein sequence ID" value="PIL22482.1"/>
    <property type="molecule type" value="Genomic_DNA"/>
</dbReference>
<dbReference type="SUPFAM" id="SSF52343">
    <property type="entry name" value="Ferredoxin reductase-like, C-terminal NADP-linked domain"/>
    <property type="match status" value="1"/>
</dbReference>
<dbReference type="PANTHER" id="PTHR33927">
    <property type="entry name" value="TRANSMEMBRANE PROTEIN"/>
    <property type="match status" value="1"/>
</dbReference>
<gene>
    <name evidence="3" type="ORF">GSI_15170</name>
</gene>
<feature type="transmembrane region" description="Helical" evidence="2">
    <location>
        <begin position="283"/>
        <end position="300"/>
    </location>
</feature>
<keyword evidence="2" id="KW-0812">Transmembrane</keyword>
<dbReference type="InterPro" id="IPR039261">
    <property type="entry name" value="FNR_nucleotide-bd"/>
</dbReference>